<dbReference type="EMBL" id="LSTO01000001">
    <property type="protein sequence ID" value="OWW19310.1"/>
    <property type="molecule type" value="Genomic_DNA"/>
</dbReference>
<dbReference type="Proteomes" id="UP000197535">
    <property type="component" value="Unassembled WGS sequence"/>
</dbReference>
<protein>
    <recommendedName>
        <fullName evidence="1">DUF2383 domain-containing protein</fullName>
    </recommendedName>
</protein>
<dbReference type="Pfam" id="PF09537">
    <property type="entry name" value="DUF2383"/>
    <property type="match status" value="1"/>
</dbReference>
<organism evidence="2 3">
    <name type="scientific">Noviherbaspirillum denitrificans</name>
    <dbReference type="NCBI Taxonomy" id="1968433"/>
    <lineage>
        <taxon>Bacteria</taxon>
        <taxon>Pseudomonadati</taxon>
        <taxon>Pseudomonadota</taxon>
        <taxon>Betaproteobacteria</taxon>
        <taxon>Burkholderiales</taxon>
        <taxon>Oxalobacteraceae</taxon>
        <taxon>Noviherbaspirillum</taxon>
    </lineage>
</organism>
<accession>A0A254T9G1</accession>
<dbReference type="Gene3D" id="1.20.1260.10">
    <property type="match status" value="1"/>
</dbReference>
<evidence type="ECO:0000313" key="2">
    <source>
        <dbReference type="EMBL" id="OWW19310.1"/>
    </source>
</evidence>
<gene>
    <name evidence="2" type="ORF">AYR66_07145</name>
</gene>
<dbReference type="InterPro" id="IPR019052">
    <property type="entry name" value="DUF2383"/>
</dbReference>
<comment type="caution">
    <text evidence="2">The sequence shown here is derived from an EMBL/GenBank/DDBJ whole genome shotgun (WGS) entry which is preliminary data.</text>
</comment>
<dbReference type="InterPro" id="IPR012347">
    <property type="entry name" value="Ferritin-like"/>
</dbReference>
<evidence type="ECO:0000259" key="1">
    <source>
        <dbReference type="Pfam" id="PF09537"/>
    </source>
</evidence>
<name>A0A254T9G1_9BURK</name>
<feature type="domain" description="DUF2383" evidence="1">
    <location>
        <begin position="17"/>
        <end position="107"/>
    </location>
</feature>
<evidence type="ECO:0000313" key="3">
    <source>
        <dbReference type="Proteomes" id="UP000197535"/>
    </source>
</evidence>
<reference evidence="2 3" key="1">
    <citation type="submission" date="2016-02" db="EMBL/GenBank/DDBJ databases">
        <authorList>
            <person name="Wen L."/>
            <person name="He K."/>
            <person name="Yang H."/>
        </authorList>
    </citation>
    <scope>NUCLEOTIDE SEQUENCE [LARGE SCALE GENOMIC DNA]</scope>
    <source>
        <strain evidence="2 3">TSA40</strain>
    </source>
</reference>
<sequence>MSVNAVERLCFETAGHYEAAASELGEDHLAHVFSALADERQRLAGDLAVQIRALDDLPQQPDPDREAMSHMLSGIKALLSRDMRGTLVADCERGEEALLSALHAALRQDLPEEMQEVLRRILAHAESAQRELSAIH</sequence>
<dbReference type="AlphaFoldDB" id="A0A254T9G1"/>
<proteinExistence type="predicted"/>
<keyword evidence="3" id="KW-1185">Reference proteome</keyword>